<dbReference type="SUPFAM" id="SSF50182">
    <property type="entry name" value="Sm-like ribonucleoproteins"/>
    <property type="match status" value="1"/>
</dbReference>
<keyword evidence="6 9" id="KW-0508">mRNA splicing</keyword>
<dbReference type="EMBL" id="CAJVRL010000038">
    <property type="protein sequence ID" value="CAG8950670.1"/>
    <property type="molecule type" value="Genomic_DNA"/>
</dbReference>
<feature type="domain" description="Sm" evidence="11">
    <location>
        <begin position="108"/>
        <end position="187"/>
    </location>
</feature>
<dbReference type="InterPro" id="IPR001163">
    <property type="entry name" value="Sm_dom_euk/arc"/>
</dbReference>
<dbReference type="FunFam" id="2.30.30.100:FF:000027">
    <property type="entry name" value="U6 snRNA-associated Sm-like protein LSm8"/>
    <property type="match status" value="1"/>
</dbReference>
<sequence length="208" mass="22700">MSISTGVEKKYDISPVSQFRKFRDPVRSQFRPQSAAGDGDIVFKGRWVGVGTLATPRSSVATTRLEPFSDPQARTPVTTSQKSTPPHPKQHNSPQAQAKSYHLTPLKLSRATPLLAAQKKVLVLTSDSRTLVGNLLSCDQMTNLVLSETTERIIRPPEDPEPSSEIPHGLYLIRGDNVVVVGLVDPELDESINWSEVRGAVIGGVKHS</sequence>
<dbReference type="OrthoDB" id="422364at2759"/>
<comment type="subcellular location">
    <subcellularLocation>
        <location evidence="1 9">Nucleus</location>
    </subcellularLocation>
</comment>
<gene>
    <name evidence="9" type="primary">LSM8</name>
    <name evidence="12" type="ORF">HYFRA_00002880</name>
</gene>
<evidence type="ECO:0000256" key="3">
    <source>
        <dbReference type="ARBA" id="ARBA00022664"/>
    </source>
</evidence>
<evidence type="ECO:0000256" key="9">
    <source>
        <dbReference type="RuleBase" id="RU365048"/>
    </source>
</evidence>
<dbReference type="AlphaFoldDB" id="A0A9N9KR89"/>
<dbReference type="CDD" id="cd01727">
    <property type="entry name" value="LSm8"/>
    <property type="match status" value="1"/>
</dbReference>
<evidence type="ECO:0000256" key="8">
    <source>
        <dbReference type="ARBA" id="ARBA00023274"/>
    </source>
</evidence>
<comment type="function">
    <text evidence="9">Plays role in pre-mRNA splicing as component of the U4/U6-U5 tri-snRNP complex that is involved in spliceosome assembly, and as component of the precatalytic spliceosome (spliceosome B complex). The heptameric LSM2-8 complex binds specifically to the 3'-terminal U-tract of U6 snRNA.</text>
</comment>
<comment type="similarity">
    <text evidence="2 9">Belongs to the snRNP Sm proteins family.</text>
</comment>
<protein>
    <recommendedName>
        <fullName evidence="9">LSM2-LSM8 complex subunit LSM8</fullName>
    </recommendedName>
</protein>
<proteinExistence type="inferred from homology"/>
<reference evidence="12" key="1">
    <citation type="submission" date="2021-07" db="EMBL/GenBank/DDBJ databases">
        <authorList>
            <person name="Durling M."/>
        </authorList>
    </citation>
    <scope>NUCLEOTIDE SEQUENCE</scope>
</reference>
<accession>A0A9N9KR89</accession>
<evidence type="ECO:0000313" key="13">
    <source>
        <dbReference type="Proteomes" id="UP000696280"/>
    </source>
</evidence>
<keyword evidence="5 9" id="KW-0694">RNA-binding</keyword>
<organism evidence="12 13">
    <name type="scientific">Hymenoscyphus fraxineus</name>
    <dbReference type="NCBI Taxonomy" id="746836"/>
    <lineage>
        <taxon>Eukaryota</taxon>
        <taxon>Fungi</taxon>
        <taxon>Dikarya</taxon>
        <taxon>Ascomycota</taxon>
        <taxon>Pezizomycotina</taxon>
        <taxon>Leotiomycetes</taxon>
        <taxon>Helotiales</taxon>
        <taxon>Helotiaceae</taxon>
        <taxon>Hymenoscyphus</taxon>
    </lineage>
</organism>
<dbReference type="InterPro" id="IPR044642">
    <property type="entry name" value="PTHR15588"/>
</dbReference>
<dbReference type="GO" id="GO:0046540">
    <property type="term" value="C:U4/U6 x U5 tri-snRNP complex"/>
    <property type="evidence" value="ECO:0007669"/>
    <property type="project" value="UniProtKB-UniRule"/>
</dbReference>
<dbReference type="InterPro" id="IPR034103">
    <property type="entry name" value="Lsm8"/>
</dbReference>
<evidence type="ECO:0000256" key="10">
    <source>
        <dbReference type="SAM" id="MobiDB-lite"/>
    </source>
</evidence>
<keyword evidence="7 9" id="KW-0539">Nucleus</keyword>
<evidence type="ECO:0000256" key="2">
    <source>
        <dbReference type="ARBA" id="ARBA00006850"/>
    </source>
</evidence>
<comment type="caution">
    <text evidence="12">The sequence shown here is derived from an EMBL/GenBank/DDBJ whole genome shotgun (WGS) entry which is preliminary data.</text>
</comment>
<feature type="compositionally biased region" description="Polar residues" evidence="10">
    <location>
        <begin position="75"/>
        <end position="84"/>
    </location>
</feature>
<keyword evidence="4 9" id="KW-0747">Spliceosome</keyword>
<dbReference type="GO" id="GO:0005688">
    <property type="term" value="C:U6 snRNP"/>
    <property type="evidence" value="ECO:0007669"/>
    <property type="project" value="UniProtKB-UniRule"/>
</dbReference>
<keyword evidence="3 9" id="KW-0507">mRNA processing</keyword>
<dbReference type="GO" id="GO:0071011">
    <property type="term" value="C:precatalytic spliceosome"/>
    <property type="evidence" value="ECO:0007669"/>
    <property type="project" value="TreeGrafter"/>
</dbReference>
<keyword evidence="13" id="KW-1185">Reference proteome</keyword>
<evidence type="ECO:0000256" key="5">
    <source>
        <dbReference type="ARBA" id="ARBA00022884"/>
    </source>
</evidence>
<dbReference type="PANTHER" id="PTHR15588:SF9">
    <property type="entry name" value="U6 SNRNA-ASSOCIATED SM-LIKE PROTEIN LSM8"/>
    <property type="match status" value="1"/>
</dbReference>
<dbReference type="GO" id="GO:0000398">
    <property type="term" value="P:mRNA splicing, via spliceosome"/>
    <property type="evidence" value="ECO:0007669"/>
    <property type="project" value="UniProtKB-UniRule"/>
</dbReference>
<evidence type="ECO:0000313" key="12">
    <source>
        <dbReference type="EMBL" id="CAG8950670.1"/>
    </source>
</evidence>
<dbReference type="SMART" id="SM00651">
    <property type="entry name" value="Sm"/>
    <property type="match status" value="1"/>
</dbReference>
<dbReference type="PROSITE" id="PS52002">
    <property type="entry name" value="SM"/>
    <property type="match status" value="1"/>
</dbReference>
<keyword evidence="8 9" id="KW-0687">Ribonucleoprotein</keyword>
<evidence type="ECO:0000256" key="1">
    <source>
        <dbReference type="ARBA" id="ARBA00004123"/>
    </source>
</evidence>
<dbReference type="Pfam" id="PF01423">
    <property type="entry name" value="LSM"/>
    <property type="match status" value="1"/>
</dbReference>
<evidence type="ECO:0000256" key="6">
    <source>
        <dbReference type="ARBA" id="ARBA00023187"/>
    </source>
</evidence>
<dbReference type="PANTHER" id="PTHR15588">
    <property type="entry name" value="LSM1"/>
    <property type="match status" value="1"/>
</dbReference>
<dbReference type="InterPro" id="IPR010920">
    <property type="entry name" value="LSM_dom_sf"/>
</dbReference>
<dbReference type="GO" id="GO:0003729">
    <property type="term" value="F:mRNA binding"/>
    <property type="evidence" value="ECO:0007669"/>
    <property type="project" value="TreeGrafter"/>
</dbReference>
<dbReference type="Gene3D" id="2.30.30.100">
    <property type="match status" value="1"/>
</dbReference>
<comment type="subunit">
    <text evidence="9">LSm subunits form a heteromer with a doughnut shape.</text>
</comment>
<evidence type="ECO:0000256" key="4">
    <source>
        <dbReference type="ARBA" id="ARBA00022728"/>
    </source>
</evidence>
<dbReference type="Proteomes" id="UP000696280">
    <property type="component" value="Unassembled WGS sequence"/>
</dbReference>
<name>A0A9N9KR89_9HELO</name>
<feature type="region of interest" description="Disordered" evidence="10">
    <location>
        <begin position="61"/>
        <end position="99"/>
    </location>
</feature>
<evidence type="ECO:0000259" key="11">
    <source>
        <dbReference type="PROSITE" id="PS52002"/>
    </source>
</evidence>
<evidence type="ECO:0000256" key="7">
    <source>
        <dbReference type="ARBA" id="ARBA00023242"/>
    </source>
</evidence>
<dbReference type="InterPro" id="IPR047575">
    <property type="entry name" value="Sm"/>
</dbReference>